<name>A0AAW9DV88_ACIAO</name>
<proteinExistence type="predicted"/>
<dbReference type="AlphaFoldDB" id="A0AAW9DV88"/>
<protein>
    <submittedName>
        <fullName evidence="2">Uncharacterized protein</fullName>
    </submittedName>
</protein>
<keyword evidence="3" id="KW-1185">Reference proteome</keyword>
<keyword evidence="1" id="KW-0472">Membrane</keyword>
<reference evidence="2 3" key="1">
    <citation type="submission" date="2023-11" db="EMBL/GenBank/DDBJ databases">
        <title>MicrobeMod: A computational toolkit for identifying prokaryotic methylation and restriction-modification with nanopore sequencing.</title>
        <authorList>
            <person name="Crits-Christoph A."/>
            <person name="Kang S.C."/>
            <person name="Lee H."/>
            <person name="Ostrov N."/>
        </authorList>
    </citation>
    <scope>NUCLEOTIDE SEQUENCE [LARGE SCALE GENOMIC DNA]</scope>
    <source>
        <strain evidence="2 3">DSMZ 700</strain>
    </source>
</reference>
<comment type="caution">
    <text evidence="2">The sequence shown here is derived from an EMBL/GenBank/DDBJ whole genome shotgun (WGS) entry which is preliminary data.</text>
</comment>
<evidence type="ECO:0000313" key="2">
    <source>
        <dbReference type="EMBL" id="MDX5933039.1"/>
    </source>
</evidence>
<keyword evidence="1" id="KW-0812">Transmembrane</keyword>
<sequence>MTGLAGSTWMFFCSSRSITFREIVGFGAEDRPAGLRFIPVIDRQNCYTRKSPSPGACAWLIASEGQHLLMPLLLMMSIIISMVVIVTVAMMMVMMRQFPDWIWNPG</sequence>
<dbReference type="Proteomes" id="UP001279553">
    <property type="component" value="Unassembled WGS sequence"/>
</dbReference>
<evidence type="ECO:0000256" key="1">
    <source>
        <dbReference type="SAM" id="Phobius"/>
    </source>
</evidence>
<dbReference type="RefSeq" id="WP_319615882.1">
    <property type="nucleotide sequence ID" value="NZ_JAWXYB010000018.1"/>
</dbReference>
<keyword evidence="1" id="KW-1133">Transmembrane helix</keyword>
<evidence type="ECO:0000313" key="3">
    <source>
        <dbReference type="Proteomes" id="UP001279553"/>
    </source>
</evidence>
<gene>
    <name evidence="2" type="ORF">SIL87_20005</name>
</gene>
<organism evidence="2 3">
    <name type="scientific">Acidiphilium acidophilum</name>
    <name type="common">Thiobacillus acidophilus</name>
    <dbReference type="NCBI Taxonomy" id="76588"/>
    <lineage>
        <taxon>Bacteria</taxon>
        <taxon>Pseudomonadati</taxon>
        <taxon>Pseudomonadota</taxon>
        <taxon>Alphaproteobacteria</taxon>
        <taxon>Acetobacterales</taxon>
        <taxon>Acidocellaceae</taxon>
        <taxon>Acidiphilium</taxon>
    </lineage>
</organism>
<dbReference type="EMBL" id="JAWXYB010000018">
    <property type="protein sequence ID" value="MDX5933039.1"/>
    <property type="molecule type" value="Genomic_DNA"/>
</dbReference>
<feature type="transmembrane region" description="Helical" evidence="1">
    <location>
        <begin position="68"/>
        <end position="93"/>
    </location>
</feature>
<accession>A0AAW9DV88</accession>